<dbReference type="InterPro" id="IPR009057">
    <property type="entry name" value="Homeodomain-like_sf"/>
</dbReference>
<keyword evidence="1" id="KW-0233">DNA recombination</keyword>
<dbReference type="InterPro" id="IPR012337">
    <property type="entry name" value="RNaseH-like_sf"/>
</dbReference>
<dbReference type="Gene3D" id="3.30.420.10">
    <property type="entry name" value="Ribonuclease H-like superfamily/Ribonuclease H"/>
    <property type="match status" value="1"/>
</dbReference>
<dbReference type="PANTHER" id="PTHR10948">
    <property type="entry name" value="TRANSPOSASE"/>
    <property type="match status" value="1"/>
</dbReference>
<name>A0ABN3E8I0_9MICO</name>
<evidence type="ECO:0000313" key="3">
    <source>
        <dbReference type="EMBL" id="GAA2251085.1"/>
    </source>
</evidence>
<evidence type="ECO:0000256" key="1">
    <source>
        <dbReference type="ARBA" id="ARBA00023172"/>
    </source>
</evidence>
<dbReference type="PROSITE" id="PS50994">
    <property type="entry name" value="INTEGRASE"/>
    <property type="match status" value="1"/>
</dbReference>
<accession>A0ABN3E8I0</accession>
<dbReference type="NCBIfam" id="NF033563">
    <property type="entry name" value="transpos_IS30"/>
    <property type="match status" value="1"/>
</dbReference>
<dbReference type="InterPro" id="IPR001584">
    <property type="entry name" value="Integrase_cat-core"/>
</dbReference>
<dbReference type="EMBL" id="BAAAQY010000029">
    <property type="protein sequence ID" value="GAA2251085.1"/>
    <property type="molecule type" value="Genomic_DNA"/>
</dbReference>
<reference evidence="3 4" key="1">
    <citation type="journal article" date="2019" name="Int. J. Syst. Evol. Microbiol.">
        <title>The Global Catalogue of Microorganisms (GCM) 10K type strain sequencing project: providing services to taxonomists for standard genome sequencing and annotation.</title>
        <authorList>
            <consortium name="The Broad Institute Genomics Platform"/>
            <consortium name="The Broad Institute Genome Sequencing Center for Infectious Disease"/>
            <person name="Wu L."/>
            <person name="Ma J."/>
        </authorList>
    </citation>
    <scope>NUCLEOTIDE SEQUENCE [LARGE SCALE GENOMIC DNA]</scope>
    <source>
        <strain evidence="3 4">JCM 16117</strain>
    </source>
</reference>
<dbReference type="InterPro" id="IPR051917">
    <property type="entry name" value="Transposase-Integrase"/>
</dbReference>
<feature type="domain" description="Integrase catalytic" evidence="2">
    <location>
        <begin position="227"/>
        <end position="382"/>
    </location>
</feature>
<dbReference type="SUPFAM" id="SSF46689">
    <property type="entry name" value="Homeodomain-like"/>
    <property type="match status" value="1"/>
</dbReference>
<dbReference type="InterPro" id="IPR053392">
    <property type="entry name" value="Transposase_IS30-like"/>
</dbReference>
<dbReference type="Proteomes" id="UP001500929">
    <property type="component" value="Unassembled WGS sequence"/>
</dbReference>
<comment type="caution">
    <text evidence="3">The sequence shown here is derived from an EMBL/GenBank/DDBJ whole genome shotgun (WGS) entry which is preliminary data.</text>
</comment>
<dbReference type="PANTHER" id="PTHR10948:SF23">
    <property type="entry name" value="TRANSPOSASE INSI FOR INSERTION SEQUENCE ELEMENT IS30A-RELATED"/>
    <property type="match status" value="1"/>
</dbReference>
<proteinExistence type="predicted"/>
<dbReference type="SUPFAM" id="SSF53098">
    <property type="entry name" value="Ribonuclease H-like"/>
    <property type="match status" value="1"/>
</dbReference>
<dbReference type="InterPro" id="IPR036397">
    <property type="entry name" value="RNaseH_sf"/>
</dbReference>
<dbReference type="Pfam" id="PF13936">
    <property type="entry name" value="HTH_38"/>
    <property type="match status" value="1"/>
</dbReference>
<evidence type="ECO:0000259" key="2">
    <source>
        <dbReference type="PROSITE" id="PS50994"/>
    </source>
</evidence>
<protein>
    <submittedName>
        <fullName evidence="3">IS30 family transposase</fullName>
    </submittedName>
</protein>
<dbReference type="InterPro" id="IPR025246">
    <property type="entry name" value="IS30-like_HTH"/>
</dbReference>
<evidence type="ECO:0000313" key="4">
    <source>
        <dbReference type="Proteomes" id="UP001500929"/>
    </source>
</evidence>
<sequence length="384" mass="43477">MMAYFSSRMLAVTVNQLWDLRARGLTTAEIGAVIGWSPTAVKQHVREYGGVRPRRSDGRALRFEEREEILAGRAAGLSMREIGRRLGRAASTISRELARNTNEWGKYRATTAQARAFERARRPKPSKLVTNTRLREHVATELGLRRSPEQIVGRLHVLFPEDAEMRVSAETIYQAIYLQARGGLKHELTTAVRTGRTLRKPARAAQERRGRIPGMVMIQDRPAEADDRTVPGHWEGDLIIGKNGRSAIGTVIERHSNYLMLIHIPAGTNRVEAVRDGLIDKLGSLPDALRRSITWDQGSEMHKHHETAVGADIDVFFCDPHSPWQRASNENTNGLLRQYFPKGTDLTIHTPDDLAYVEWEMNTRPRKRLHFATPAEIIEPYLLH</sequence>
<keyword evidence="4" id="KW-1185">Reference proteome</keyword>
<dbReference type="Gene3D" id="1.10.10.60">
    <property type="entry name" value="Homeodomain-like"/>
    <property type="match status" value="1"/>
</dbReference>
<gene>
    <name evidence="3" type="ORF">GCM10009851_40560</name>
</gene>
<organism evidence="3 4">
    <name type="scientific">Herbiconiux moechotypicola</name>
    <dbReference type="NCBI Taxonomy" id="637393"/>
    <lineage>
        <taxon>Bacteria</taxon>
        <taxon>Bacillati</taxon>
        <taxon>Actinomycetota</taxon>
        <taxon>Actinomycetes</taxon>
        <taxon>Micrococcales</taxon>
        <taxon>Microbacteriaceae</taxon>
        <taxon>Herbiconiux</taxon>
    </lineage>
</organism>
<dbReference type="Pfam" id="PF00665">
    <property type="entry name" value="rve"/>
    <property type="match status" value="1"/>
</dbReference>